<organism evidence="3 4">
    <name type="scientific">Mycobacterium palustre</name>
    <dbReference type="NCBI Taxonomy" id="153971"/>
    <lineage>
        <taxon>Bacteria</taxon>
        <taxon>Bacillati</taxon>
        <taxon>Actinomycetota</taxon>
        <taxon>Actinomycetes</taxon>
        <taxon>Mycobacteriales</taxon>
        <taxon>Mycobacteriaceae</taxon>
        <taxon>Mycobacterium</taxon>
        <taxon>Mycobacterium simiae complex</taxon>
    </lineage>
</organism>
<evidence type="ECO:0000256" key="2">
    <source>
        <dbReference type="SAM" id="Phobius"/>
    </source>
</evidence>
<gene>
    <name evidence="3" type="ORF">AWC19_08185</name>
</gene>
<feature type="transmembrane region" description="Helical" evidence="2">
    <location>
        <begin position="70"/>
        <end position="90"/>
    </location>
</feature>
<accession>A0A1X1ZPH6</accession>
<dbReference type="Proteomes" id="UP000193529">
    <property type="component" value="Unassembled WGS sequence"/>
</dbReference>
<sequence length="168" mass="17237">MPKEHPMSTSYDPERTTRAPRAEGFTEAYAWASSPLGDPTDSASNLPYEQDFPRRPLAPKTRRRPVDKTFVAGGLIGLLGAGAMLGVALLSTSPQPQDPAPAPASTSVAPSTTPPVVAPAGRPRRPGAATAGAFAAVAADTAPQTGGAAKLPPLCLPPPRHLVQGVCE</sequence>
<keyword evidence="2" id="KW-1133">Transmembrane helix</keyword>
<protein>
    <submittedName>
        <fullName evidence="3">Uncharacterized protein</fullName>
    </submittedName>
</protein>
<proteinExistence type="predicted"/>
<feature type="compositionally biased region" description="Low complexity" evidence="1">
    <location>
        <begin position="118"/>
        <end position="132"/>
    </location>
</feature>
<evidence type="ECO:0000256" key="1">
    <source>
        <dbReference type="SAM" id="MobiDB-lite"/>
    </source>
</evidence>
<keyword evidence="2" id="KW-0812">Transmembrane</keyword>
<feature type="region of interest" description="Disordered" evidence="1">
    <location>
        <begin position="91"/>
        <end position="132"/>
    </location>
</feature>
<dbReference type="EMBL" id="LQPJ01000099">
    <property type="protein sequence ID" value="ORW25158.1"/>
    <property type="molecule type" value="Genomic_DNA"/>
</dbReference>
<feature type="region of interest" description="Disordered" evidence="1">
    <location>
        <begin position="1"/>
        <end position="66"/>
    </location>
</feature>
<keyword evidence="2" id="KW-0472">Membrane</keyword>
<reference evidence="3 4" key="1">
    <citation type="submission" date="2016-01" db="EMBL/GenBank/DDBJ databases">
        <title>The new phylogeny of the genus Mycobacterium.</title>
        <authorList>
            <person name="Tarcisio F."/>
            <person name="Conor M."/>
            <person name="Antonella G."/>
            <person name="Elisabetta G."/>
            <person name="Giulia F.S."/>
            <person name="Sara T."/>
            <person name="Anna F."/>
            <person name="Clotilde B."/>
            <person name="Roberto B."/>
            <person name="Veronica D.S."/>
            <person name="Fabio R."/>
            <person name="Monica P."/>
            <person name="Olivier J."/>
            <person name="Enrico T."/>
            <person name="Nicola S."/>
        </authorList>
    </citation>
    <scope>NUCLEOTIDE SEQUENCE [LARGE SCALE GENOMIC DNA]</scope>
    <source>
        <strain evidence="3 4">DSM 44572</strain>
    </source>
</reference>
<dbReference type="AlphaFoldDB" id="A0A1X1ZPH6"/>
<name>A0A1X1ZPH6_9MYCO</name>
<evidence type="ECO:0000313" key="4">
    <source>
        <dbReference type="Proteomes" id="UP000193529"/>
    </source>
</evidence>
<feature type="compositionally biased region" description="Basic and acidic residues" evidence="1">
    <location>
        <begin position="1"/>
        <end position="21"/>
    </location>
</feature>
<evidence type="ECO:0000313" key="3">
    <source>
        <dbReference type="EMBL" id="ORW25158.1"/>
    </source>
</evidence>
<keyword evidence="4" id="KW-1185">Reference proteome</keyword>
<comment type="caution">
    <text evidence="3">The sequence shown here is derived from an EMBL/GenBank/DDBJ whole genome shotgun (WGS) entry which is preliminary data.</text>
</comment>